<dbReference type="Pfam" id="PF07396">
    <property type="entry name" value="Porin_O_P"/>
    <property type="match status" value="1"/>
</dbReference>
<dbReference type="Gene3D" id="2.40.160.10">
    <property type="entry name" value="Porin"/>
    <property type="match status" value="1"/>
</dbReference>
<dbReference type="EMBL" id="JABFRW010000095">
    <property type="protein sequence ID" value="NOT34134.1"/>
    <property type="molecule type" value="Genomic_DNA"/>
</dbReference>
<proteinExistence type="predicted"/>
<dbReference type="AlphaFoldDB" id="A0A849SNF0"/>
<evidence type="ECO:0000256" key="1">
    <source>
        <dbReference type="SAM" id="SignalP"/>
    </source>
</evidence>
<accession>A0A849SNF0</accession>
<evidence type="ECO:0008006" key="4">
    <source>
        <dbReference type="Google" id="ProtNLM"/>
    </source>
</evidence>
<feature type="signal peptide" evidence="1">
    <location>
        <begin position="1"/>
        <end position="29"/>
    </location>
</feature>
<gene>
    <name evidence="2" type="ORF">HOP12_08200</name>
</gene>
<dbReference type="Proteomes" id="UP000580839">
    <property type="component" value="Unassembled WGS sequence"/>
</dbReference>
<dbReference type="InterPro" id="IPR023614">
    <property type="entry name" value="Porin_dom_sf"/>
</dbReference>
<protein>
    <recommendedName>
        <fullName evidence="4">Porin</fullName>
    </recommendedName>
</protein>
<name>A0A849SNF0_UNCEI</name>
<reference evidence="2 3" key="1">
    <citation type="submission" date="2020-04" db="EMBL/GenBank/DDBJ databases">
        <title>Metagenomic profiling of ammonia- and methane-oxidizing microorganisms in a Dutch drinking water treatment plant.</title>
        <authorList>
            <person name="Poghosyan L."/>
            <person name="Leucker S."/>
        </authorList>
    </citation>
    <scope>NUCLEOTIDE SEQUENCE [LARGE SCALE GENOMIC DNA]</scope>
    <source>
        <strain evidence="2">S-RSF-IL-03</strain>
    </source>
</reference>
<sequence>MSDARSRGSRALAALAFAAGLAAAAPASAQWSVSANDGKSVLSLGFLAQMQIEALKAAGSDEYAQNLFVRRARLILGGRVDARTSFFLDTDVPNLGKGQTTGAKVSNTMVLQDLVITQAIGREFKVDAGMLMVPVSHNAQQSVASATPIDYGPYSFLQSDATDSRVNRDYGVDGRAYLAGQHAELRAGVYQGARGGRSIGAFRTTLRAVYYPFEADTGFFYSGTGFGKKRIVALGGSFDTQQSYESWAGDLYVDWPVAGDCVNLQVDYMRCDGRQSFVALPRQDALLLEVGYFFHQAHLTPFVQFATRDFNDPALADESKLQGGLAVWGNGHRHNLKLGVAKLTRHAASDGLQYLAQWQVLAF</sequence>
<evidence type="ECO:0000313" key="3">
    <source>
        <dbReference type="Proteomes" id="UP000580839"/>
    </source>
</evidence>
<dbReference type="InterPro" id="IPR010870">
    <property type="entry name" value="Porin_O/P"/>
</dbReference>
<keyword evidence="1" id="KW-0732">Signal</keyword>
<comment type="caution">
    <text evidence="2">The sequence shown here is derived from an EMBL/GenBank/DDBJ whole genome shotgun (WGS) entry which is preliminary data.</text>
</comment>
<evidence type="ECO:0000313" key="2">
    <source>
        <dbReference type="EMBL" id="NOT34134.1"/>
    </source>
</evidence>
<feature type="chain" id="PRO_5032297428" description="Porin" evidence="1">
    <location>
        <begin position="30"/>
        <end position="363"/>
    </location>
</feature>
<organism evidence="2 3">
    <name type="scientific">Eiseniibacteriota bacterium</name>
    <dbReference type="NCBI Taxonomy" id="2212470"/>
    <lineage>
        <taxon>Bacteria</taxon>
        <taxon>Candidatus Eiseniibacteriota</taxon>
    </lineage>
</organism>